<feature type="domain" description="Solute-binding protein family 3/N-terminal" evidence="8">
    <location>
        <begin position="24"/>
        <end position="253"/>
    </location>
</feature>
<evidence type="ECO:0000313" key="10">
    <source>
        <dbReference type="Proteomes" id="UP000239181"/>
    </source>
</evidence>
<dbReference type="OrthoDB" id="9768183at2"/>
<dbReference type="Gene3D" id="3.40.190.10">
    <property type="entry name" value="Periplasmic binding protein-like II"/>
    <property type="match status" value="2"/>
</dbReference>
<comment type="similarity">
    <text evidence="2 6">Belongs to the bacterial solute-binding protein 3 family.</text>
</comment>
<dbReference type="SUPFAM" id="SSF53850">
    <property type="entry name" value="Periplasmic binding protein-like II"/>
    <property type="match status" value="1"/>
</dbReference>
<keyword evidence="4 7" id="KW-0732">Signal</keyword>
<dbReference type="InterPro" id="IPR001638">
    <property type="entry name" value="Solute-binding_3/MltF_N"/>
</dbReference>
<protein>
    <submittedName>
        <fullName evidence="9">ABC transporter substrate-binding protein</fullName>
    </submittedName>
</protein>
<sequence length="259" mass="28186">MKKLTLTALALLAAFSASSQAAETLRFGVDPTFTPFESKAADGSLQGFDIDLGNAVCQQMQVKCVWVQTAYDGIIPALQARKFDAILSAMAMTEKRRQQVLFTDMIYNVPSALLTSKASKLLPDAAVLKGKTVGVAQGTTQEAFAKSVWETQGVQVVSYQNEAEIYPDLASGRLDATFINAAAAETGFLKTPQGAGYHIAGEPMYDQKYFGEGIGIGLRKDDTARVEKINQALAELHKNGTYDKLAKKYFSFDVYKRPE</sequence>
<evidence type="ECO:0000256" key="2">
    <source>
        <dbReference type="ARBA" id="ARBA00010333"/>
    </source>
</evidence>
<dbReference type="PROSITE" id="PS01039">
    <property type="entry name" value="SBP_BACTERIAL_3"/>
    <property type="match status" value="1"/>
</dbReference>
<reference evidence="9 10" key="1">
    <citation type="submission" date="2017-10" db="EMBL/GenBank/DDBJ databases">
        <title>Draft genome of two endophytic bacteria isolated from 'guarana' Paullinia cupana (Mart.) Ducke.</title>
        <authorList>
            <person name="Siqueira K.A."/>
            <person name="Liotti R.G."/>
            <person name="Mendes T.A."/>
            <person name="Soares M.A."/>
        </authorList>
    </citation>
    <scope>NUCLEOTIDE SEQUENCE [LARGE SCALE GENOMIC DNA]</scope>
    <source>
        <strain evidence="9 10">342</strain>
    </source>
</reference>
<dbReference type="Proteomes" id="UP000239181">
    <property type="component" value="Unassembled WGS sequence"/>
</dbReference>
<evidence type="ECO:0000256" key="6">
    <source>
        <dbReference type="RuleBase" id="RU003744"/>
    </source>
</evidence>
<dbReference type="AlphaFoldDB" id="A0A2S9IE09"/>
<keyword evidence="5" id="KW-0574">Periplasm</keyword>
<evidence type="ECO:0000256" key="3">
    <source>
        <dbReference type="ARBA" id="ARBA00022448"/>
    </source>
</evidence>
<gene>
    <name evidence="9" type="ORF">CQW29_07765</name>
</gene>
<evidence type="ECO:0000256" key="4">
    <source>
        <dbReference type="ARBA" id="ARBA00022729"/>
    </source>
</evidence>
<keyword evidence="3" id="KW-0813">Transport</keyword>
<dbReference type="EMBL" id="PDET01000004">
    <property type="protein sequence ID" value="PRD16017.1"/>
    <property type="molecule type" value="Genomic_DNA"/>
</dbReference>
<evidence type="ECO:0000256" key="5">
    <source>
        <dbReference type="ARBA" id="ARBA00022764"/>
    </source>
</evidence>
<evidence type="ECO:0000256" key="7">
    <source>
        <dbReference type="SAM" id="SignalP"/>
    </source>
</evidence>
<accession>A0A2S9IE09</accession>
<dbReference type="PANTHER" id="PTHR35936">
    <property type="entry name" value="MEMBRANE-BOUND LYTIC MUREIN TRANSGLYCOSYLASE F"/>
    <property type="match status" value="1"/>
</dbReference>
<dbReference type="Pfam" id="PF00497">
    <property type="entry name" value="SBP_bac_3"/>
    <property type="match status" value="1"/>
</dbReference>
<dbReference type="CDD" id="cd13703">
    <property type="entry name" value="PBP2_HisJ_LAO"/>
    <property type="match status" value="1"/>
</dbReference>
<dbReference type="RefSeq" id="WP_105592151.1">
    <property type="nucleotide sequence ID" value="NZ_PDET01000004.1"/>
</dbReference>
<evidence type="ECO:0000259" key="8">
    <source>
        <dbReference type="SMART" id="SM00062"/>
    </source>
</evidence>
<dbReference type="InterPro" id="IPR018313">
    <property type="entry name" value="SBP_3_CS"/>
</dbReference>
<evidence type="ECO:0000313" key="9">
    <source>
        <dbReference type="EMBL" id="PRD16017.1"/>
    </source>
</evidence>
<feature type="chain" id="PRO_5015752712" evidence="7">
    <location>
        <begin position="22"/>
        <end position="259"/>
    </location>
</feature>
<dbReference type="GO" id="GO:0030288">
    <property type="term" value="C:outer membrane-bounded periplasmic space"/>
    <property type="evidence" value="ECO:0007669"/>
    <property type="project" value="InterPro"/>
</dbReference>
<feature type="signal peptide" evidence="7">
    <location>
        <begin position="1"/>
        <end position="21"/>
    </location>
</feature>
<dbReference type="PANTHER" id="PTHR35936:SF13">
    <property type="entry name" value="HISTIDINE-BINDING PERIPLASMIC PROTEIN"/>
    <property type="match status" value="1"/>
</dbReference>
<comment type="caution">
    <text evidence="9">The sequence shown here is derived from an EMBL/GenBank/DDBJ whole genome shotgun (WGS) entry which is preliminary data.</text>
</comment>
<evidence type="ECO:0000256" key="1">
    <source>
        <dbReference type="ARBA" id="ARBA00004418"/>
    </source>
</evidence>
<dbReference type="SMART" id="SM00062">
    <property type="entry name" value="PBPb"/>
    <property type="match status" value="1"/>
</dbReference>
<organism evidence="9 10">
    <name type="scientific">Pantoea coffeiphila</name>
    <dbReference type="NCBI Taxonomy" id="1465635"/>
    <lineage>
        <taxon>Bacteria</taxon>
        <taxon>Pseudomonadati</taxon>
        <taxon>Pseudomonadota</taxon>
        <taxon>Gammaproteobacteria</taxon>
        <taxon>Enterobacterales</taxon>
        <taxon>Erwiniaceae</taxon>
        <taxon>Pantoea</taxon>
    </lineage>
</organism>
<dbReference type="NCBIfam" id="TIGR01096">
    <property type="entry name" value="3A0103s03R"/>
    <property type="match status" value="1"/>
</dbReference>
<keyword evidence="10" id="KW-1185">Reference proteome</keyword>
<dbReference type="InterPro" id="IPR005768">
    <property type="entry name" value="Lys_Arg_Orn-bd"/>
</dbReference>
<proteinExistence type="inferred from homology"/>
<comment type="subcellular location">
    <subcellularLocation>
        <location evidence="1">Periplasm</location>
    </subcellularLocation>
</comment>
<name>A0A2S9IE09_9GAMM</name>